<dbReference type="Gene3D" id="1.10.10.60">
    <property type="entry name" value="Homeodomain-like"/>
    <property type="match status" value="1"/>
</dbReference>
<feature type="DNA-binding region" description="Homeobox" evidence="4">
    <location>
        <begin position="177"/>
        <end position="239"/>
    </location>
</feature>
<reference evidence="6 7" key="1">
    <citation type="journal article" date="2004" name="Nature">
        <title>Genome evolution in yeasts.</title>
        <authorList>
            <consortium name="Genolevures"/>
            <person name="Dujon B."/>
            <person name="Sherman D."/>
            <person name="Fischer G."/>
            <person name="Durrens P."/>
            <person name="Casaregola S."/>
            <person name="Lafontaine I."/>
            <person name="de Montigny J."/>
            <person name="Marck C."/>
            <person name="Neuveglise C."/>
            <person name="Talla E."/>
            <person name="Goffard N."/>
            <person name="Frangeul L."/>
            <person name="Aigle M."/>
            <person name="Anthouard V."/>
            <person name="Babour A."/>
            <person name="Barbe V."/>
            <person name="Barnay S."/>
            <person name="Blanchin S."/>
            <person name="Beckerich J.M."/>
            <person name="Beyne E."/>
            <person name="Bleykasten C."/>
            <person name="Boisrame A."/>
            <person name="Boyer J."/>
            <person name="Cattolico L."/>
            <person name="Confanioleri F."/>
            <person name="de Daruvar A."/>
            <person name="Despons L."/>
            <person name="Fabre E."/>
            <person name="Fairhead C."/>
            <person name="Ferry-Dumazet H."/>
            <person name="Groppi A."/>
            <person name="Hantraye F."/>
            <person name="Hennequin C."/>
            <person name="Jauniaux N."/>
            <person name="Joyet P."/>
            <person name="Kachouri R."/>
            <person name="Kerrest A."/>
            <person name="Koszul R."/>
            <person name="Lemaire M."/>
            <person name="Lesur I."/>
            <person name="Ma L."/>
            <person name="Muller H."/>
            <person name="Nicaud J.M."/>
            <person name="Nikolski M."/>
            <person name="Oztas S."/>
            <person name="Ozier-Kalogeropoulos O."/>
            <person name="Pellenz S."/>
            <person name="Potier S."/>
            <person name="Richard G.F."/>
            <person name="Straub M.L."/>
            <person name="Suleau A."/>
            <person name="Swennene D."/>
            <person name="Tekaia F."/>
            <person name="Wesolowski-Louvel M."/>
            <person name="Westhof E."/>
            <person name="Wirth B."/>
            <person name="Zeniou-Meyer M."/>
            <person name="Zivanovic I."/>
            <person name="Bolotin-Fukuhara M."/>
            <person name="Thierry A."/>
            <person name="Bouchier C."/>
            <person name="Caudron B."/>
            <person name="Scarpelli C."/>
            <person name="Gaillardin C."/>
            <person name="Weissenbach J."/>
            <person name="Wincker P."/>
            <person name="Souciet J.L."/>
        </authorList>
    </citation>
    <scope>NUCLEOTIDE SEQUENCE [LARGE SCALE GENOMIC DNA]</scope>
    <source>
        <strain evidence="7">ATCC 36239 / CBS 767 / BCRC 21394 / JCM 1990 / NBRC 0083 / IGC 2968</strain>
    </source>
</reference>
<dbReference type="PROSITE" id="PS50071">
    <property type="entry name" value="HOMEOBOX_2"/>
    <property type="match status" value="1"/>
</dbReference>
<protein>
    <submittedName>
        <fullName evidence="6">DEHA2D03454p</fullName>
    </submittedName>
</protein>
<dbReference type="SMART" id="SM00389">
    <property type="entry name" value="HOX"/>
    <property type="match status" value="1"/>
</dbReference>
<keyword evidence="3 4" id="KW-0539">Nucleus</keyword>
<keyword evidence="1 4" id="KW-0238">DNA-binding</keyword>
<dbReference type="SUPFAM" id="SSF46689">
    <property type="entry name" value="Homeodomain-like"/>
    <property type="match status" value="1"/>
</dbReference>
<dbReference type="InterPro" id="IPR001356">
    <property type="entry name" value="HD"/>
</dbReference>
<dbReference type="Pfam" id="PF05920">
    <property type="entry name" value="Homeobox_KN"/>
    <property type="match status" value="1"/>
</dbReference>
<evidence type="ECO:0000256" key="2">
    <source>
        <dbReference type="ARBA" id="ARBA00023155"/>
    </source>
</evidence>
<dbReference type="GO" id="GO:0005634">
    <property type="term" value="C:nucleus"/>
    <property type="evidence" value="ECO:0007669"/>
    <property type="project" value="UniProtKB-SubCell"/>
</dbReference>
<dbReference type="GO" id="GO:0003677">
    <property type="term" value="F:DNA binding"/>
    <property type="evidence" value="ECO:0007669"/>
    <property type="project" value="UniProtKB-UniRule"/>
</dbReference>
<evidence type="ECO:0000256" key="4">
    <source>
        <dbReference type="PROSITE-ProRule" id="PRU00108"/>
    </source>
</evidence>
<name>B5RTQ7_DEBHA</name>
<proteinExistence type="predicted"/>
<gene>
    <name evidence="6" type="ordered locus">DEHA2D03454g</name>
</gene>
<dbReference type="STRING" id="284592.B5RTQ7"/>
<comment type="subcellular location">
    <subcellularLocation>
        <location evidence="4">Nucleus</location>
    </subcellularLocation>
</comment>
<accession>B5RTQ7</accession>
<dbReference type="KEGG" id="dha:DEHA2D03454g"/>
<dbReference type="HOGENOM" id="CLU_066267_0_0_1"/>
<dbReference type="Proteomes" id="UP000000599">
    <property type="component" value="Chromosome D"/>
</dbReference>
<dbReference type="InParanoid" id="B5RTQ7"/>
<dbReference type="InterPro" id="IPR050224">
    <property type="entry name" value="TALE_homeobox"/>
</dbReference>
<dbReference type="PANTHER" id="PTHR11850">
    <property type="entry name" value="HOMEOBOX PROTEIN TRANSCRIPTION FACTORS"/>
    <property type="match status" value="1"/>
</dbReference>
<dbReference type="eggNOG" id="KOG0773">
    <property type="taxonomic scope" value="Eukaryota"/>
</dbReference>
<dbReference type="VEuPathDB" id="FungiDB:DEHA2D03454g"/>
<dbReference type="GO" id="GO:0006355">
    <property type="term" value="P:regulation of DNA-templated transcription"/>
    <property type="evidence" value="ECO:0007669"/>
    <property type="project" value="InterPro"/>
</dbReference>
<sequence>MSVLRNMSNVQNNKVSLPSISNILRESGPVYQQPYGGSYQRYDVGPPPPLEARFGAYEGARFGPRYEMGARYETLPRYEGSPRYAVSPRSDISPRYDAARIPVSPRYETSAPYGPRYEGMSRPSFDITPRYGAPTHERHRAVSSEASLPVAGVVPTHFKSDEPKYAVKTMTNAGVCKRKTRNNLPKETTYILINWLNDHLNHPYPNSFEKNQLMIATGLNHQQLSNWFINARRRKIKMLKEQRKLNS</sequence>
<organism evidence="6 7">
    <name type="scientific">Debaryomyces hansenii (strain ATCC 36239 / CBS 767 / BCRC 21394 / JCM 1990 / NBRC 0083 / IGC 2968)</name>
    <name type="common">Yeast</name>
    <name type="synonym">Torulaspora hansenii</name>
    <dbReference type="NCBI Taxonomy" id="284592"/>
    <lineage>
        <taxon>Eukaryota</taxon>
        <taxon>Fungi</taxon>
        <taxon>Dikarya</taxon>
        <taxon>Ascomycota</taxon>
        <taxon>Saccharomycotina</taxon>
        <taxon>Pichiomycetes</taxon>
        <taxon>Debaryomycetaceae</taxon>
        <taxon>Debaryomyces</taxon>
    </lineage>
</organism>
<dbReference type="GeneID" id="8998448"/>
<keyword evidence="2 4" id="KW-0371">Homeobox</keyword>
<dbReference type="EMBL" id="CR382136">
    <property type="protein sequence ID" value="CAR65613.1"/>
    <property type="molecule type" value="Genomic_DNA"/>
</dbReference>
<feature type="domain" description="Homeobox" evidence="5">
    <location>
        <begin position="175"/>
        <end position="238"/>
    </location>
</feature>
<evidence type="ECO:0000313" key="6">
    <source>
        <dbReference type="EMBL" id="CAR65613.1"/>
    </source>
</evidence>
<evidence type="ECO:0000256" key="1">
    <source>
        <dbReference type="ARBA" id="ARBA00023125"/>
    </source>
</evidence>
<dbReference type="OrthoDB" id="10056939at2759"/>
<dbReference type="RefSeq" id="XP_002770255.1">
    <property type="nucleotide sequence ID" value="XM_002770209.1"/>
</dbReference>
<dbReference type="InterPro" id="IPR008422">
    <property type="entry name" value="KN_HD"/>
</dbReference>
<dbReference type="AlphaFoldDB" id="B5RTQ7"/>
<keyword evidence="7" id="KW-1185">Reference proteome</keyword>
<evidence type="ECO:0000256" key="3">
    <source>
        <dbReference type="ARBA" id="ARBA00023242"/>
    </source>
</evidence>
<dbReference type="InterPro" id="IPR009057">
    <property type="entry name" value="Homeodomain-like_sf"/>
</dbReference>
<dbReference type="CDD" id="cd00086">
    <property type="entry name" value="homeodomain"/>
    <property type="match status" value="1"/>
</dbReference>
<evidence type="ECO:0000313" key="7">
    <source>
        <dbReference type="Proteomes" id="UP000000599"/>
    </source>
</evidence>
<evidence type="ECO:0000259" key="5">
    <source>
        <dbReference type="PROSITE" id="PS50071"/>
    </source>
</evidence>